<comment type="cofactor">
    <cofactor evidence="1">
        <name>Cu(2+)</name>
        <dbReference type="ChEBI" id="CHEBI:29036"/>
    </cofactor>
</comment>
<feature type="compositionally biased region" description="Low complexity" evidence="16">
    <location>
        <begin position="285"/>
        <end position="321"/>
    </location>
</feature>
<dbReference type="GO" id="GO:0005576">
    <property type="term" value="C:extracellular region"/>
    <property type="evidence" value="ECO:0007669"/>
    <property type="project" value="UniProtKB-SubCell"/>
</dbReference>
<evidence type="ECO:0000256" key="17">
    <source>
        <dbReference type="SAM" id="SignalP"/>
    </source>
</evidence>
<proteinExistence type="inferred from homology"/>
<evidence type="ECO:0000259" key="18">
    <source>
        <dbReference type="Pfam" id="PF03443"/>
    </source>
</evidence>
<keyword evidence="3" id="KW-0964">Secreted</keyword>
<organism evidence="19 20">
    <name type="scientific">Cryptococcus depauperatus CBS 7841</name>
    <dbReference type="NCBI Taxonomy" id="1295531"/>
    <lineage>
        <taxon>Eukaryota</taxon>
        <taxon>Fungi</taxon>
        <taxon>Dikarya</taxon>
        <taxon>Basidiomycota</taxon>
        <taxon>Agaricomycotina</taxon>
        <taxon>Tremellomycetes</taxon>
        <taxon>Tremellales</taxon>
        <taxon>Cryptococcaceae</taxon>
        <taxon>Cryptococcus</taxon>
    </lineage>
</organism>
<dbReference type="Gene3D" id="2.70.50.70">
    <property type="match status" value="1"/>
</dbReference>
<feature type="region of interest" description="Disordered" evidence="16">
    <location>
        <begin position="283"/>
        <end position="321"/>
    </location>
</feature>
<evidence type="ECO:0000256" key="9">
    <source>
        <dbReference type="ARBA" id="ARBA00023033"/>
    </source>
</evidence>
<feature type="chain" id="PRO_5042464691" description="lytic cellulose monooxygenase (C4-dehydrogenating)" evidence="17">
    <location>
        <begin position="20"/>
        <end position="364"/>
    </location>
</feature>
<dbReference type="PANTHER" id="PTHR33353:SF10">
    <property type="entry name" value="ENDO-BETA-1,4-GLUCANASE D"/>
    <property type="match status" value="1"/>
</dbReference>
<dbReference type="InterPro" id="IPR049892">
    <property type="entry name" value="AA9"/>
</dbReference>
<reference evidence="19" key="1">
    <citation type="submission" date="2016-06" db="EMBL/GenBank/DDBJ databases">
        <authorList>
            <person name="Cuomo C."/>
            <person name="Litvintseva A."/>
            <person name="Heitman J."/>
            <person name="Chen Y."/>
            <person name="Sun S."/>
            <person name="Springer D."/>
            <person name="Dromer F."/>
            <person name="Young S."/>
            <person name="Zeng Q."/>
            <person name="Chapman S."/>
            <person name="Gujja S."/>
            <person name="Saif S."/>
            <person name="Birren B."/>
        </authorList>
    </citation>
    <scope>NUCLEOTIDE SEQUENCE</scope>
    <source>
        <strain evidence="19">CBS 7841</strain>
    </source>
</reference>
<dbReference type="GO" id="GO:0030245">
    <property type="term" value="P:cellulose catabolic process"/>
    <property type="evidence" value="ECO:0007669"/>
    <property type="project" value="UniProtKB-KW"/>
</dbReference>
<evidence type="ECO:0000256" key="2">
    <source>
        <dbReference type="ARBA" id="ARBA00004613"/>
    </source>
</evidence>
<evidence type="ECO:0000256" key="13">
    <source>
        <dbReference type="ARBA" id="ARBA00044502"/>
    </source>
</evidence>
<dbReference type="GO" id="GO:0004497">
    <property type="term" value="F:monooxygenase activity"/>
    <property type="evidence" value="ECO:0007669"/>
    <property type="project" value="UniProtKB-KW"/>
</dbReference>
<dbReference type="PANTHER" id="PTHR33353">
    <property type="entry name" value="PUTATIVE (AFU_ORTHOLOGUE AFUA_1G12560)-RELATED"/>
    <property type="match status" value="1"/>
</dbReference>
<comment type="similarity">
    <text evidence="13">Belongs to the polysaccharide monooxygenase AA9 family.</text>
</comment>
<dbReference type="InterPro" id="IPR005103">
    <property type="entry name" value="AA9_LPMO"/>
</dbReference>
<feature type="domain" description="Auxiliary Activity family 9 catalytic" evidence="18">
    <location>
        <begin position="20"/>
        <end position="257"/>
    </location>
</feature>
<evidence type="ECO:0000256" key="7">
    <source>
        <dbReference type="ARBA" id="ARBA00023002"/>
    </source>
</evidence>
<evidence type="ECO:0000256" key="14">
    <source>
        <dbReference type="ARBA" id="ARBA00045077"/>
    </source>
</evidence>
<keyword evidence="9" id="KW-0503">Monooxygenase</keyword>
<evidence type="ECO:0000313" key="19">
    <source>
        <dbReference type="EMBL" id="WVN89822.1"/>
    </source>
</evidence>
<evidence type="ECO:0000256" key="1">
    <source>
        <dbReference type="ARBA" id="ARBA00001973"/>
    </source>
</evidence>
<reference evidence="19" key="3">
    <citation type="submission" date="2024-01" db="EMBL/GenBank/DDBJ databases">
        <authorList>
            <person name="Coelho M.A."/>
            <person name="David-Palma M."/>
            <person name="Shea T."/>
            <person name="Sun S."/>
            <person name="Cuomo C.A."/>
            <person name="Heitman J."/>
        </authorList>
    </citation>
    <scope>NUCLEOTIDE SEQUENCE</scope>
    <source>
        <strain evidence="19">CBS 7841</strain>
    </source>
</reference>
<feature type="signal peptide" evidence="17">
    <location>
        <begin position="1"/>
        <end position="19"/>
    </location>
</feature>
<keyword evidence="20" id="KW-1185">Reference proteome</keyword>
<keyword evidence="7" id="KW-0560">Oxidoreductase</keyword>
<accession>A0AAJ8M3K8</accession>
<keyword evidence="5 17" id="KW-0732">Signal</keyword>
<evidence type="ECO:0000256" key="15">
    <source>
        <dbReference type="ARBA" id="ARBA00047174"/>
    </source>
</evidence>
<dbReference type="EMBL" id="CP143789">
    <property type="protein sequence ID" value="WVN89822.1"/>
    <property type="molecule type" value="Genomic_DNA"/>
</dbReference>
<reference evidence="19" key="2">
    <citation type="journal article" date="2022" name="Elife">
        <title>Obligate sexual reproduction of a homothallic fungus closely related to the Cryptococcus pathogenic species complex.</title>
        <authorList>
            <person name="Passer A.R."/>
            <person name="Clancey S.A."/>
            <person name="Shea T."/>
            <person name="David-Palma M."/>
            <person name="Averette A.F."/>
            <person name="Boekhout T."/>
            <person name="Porcel B.M."/>
            <person name="Nowrousian M."/>
            <person name="Cuomo C.A."/>
            <person name="Sun S."/>
            <person name="Heitman J."/>
            <person name="Coelho M.A."/>
        </authorList>
    </citation>
    <scope>NUCLEOTIDE SEQUENCE</scope>
    <source>
        <strain evidence="19">CBS 7841</strain>
    </source>
</reference>
<comment type="catalytic activity">
    <reaction evidence="14">
        <text>[(1-&gt;4)-beta-D-glucosyl]n+m + reduced acceptor + O2 = 4-dehydro-beta-D-glucosyl-[(1-&gt;4)-beta-D-glucosyl]n-1 + [(1-&gt;4)-beta-D-glucosyl]m + acceptor + H2O.</text>
        <dbReference type="EC" id="1.14.99.56"/>
    </reaction>
</comment>
<dbReference type="Proteomes" id="UP000094043">
    <property type="component" value="Chromosome 6"/>
</dbReference>
<evidence type="ECO:0000256" key="3">
    <source>
        <dbReference type="ARBA" id="ARBA00022525"/>
    </source>
</evidence>
<comment type="subcellular location">
    <subcellularLocation>
        <location evidence="2">Secreted</location>
    </subcellularLocation>
</comment>
<dbReference type="GeneID" id="91089261"/>
<evidence type="ECO:0000256" key="11">
    <source>
        <dbReference type="ARBA" id="ARBA00023277"/>
    </source>
</evidence>
<dbReference type="Pfam" id="PF03443">
    <property type="entry name" value="AA9"/>
    <property type="match status" value="1"/>
</dbReference>
<dbReference type="RefSeq" id="XP_066070522.1">
    <property type="nucleotide sequence ID" value="XM_066214425.1"/>
</dbReference>
<evidence type="ECO:0000256" key="12">
    <source>
        <dbReference type="ARBA" id="ARBA00023326"/>
    </source>
</evidence>
<evidence type="ECO:0000256" key="8">
    <source>
        <dbReference type="ARBA" id="ARBA00023008"/>
    </source>
</evidence>
<protein>
    <recommendedName>
        <fullName evidence="15">lytic cellulose monooxygenase (C4-dehydrogenating)</fullName>
        <ecNumber evidence="15">1.14.99.56</ecNumber>
    </recommendedName>
</protein>
<dbReference type="EC" id="1.14.99.56" evidence="15"/>
<evidence type="ECO:0000313" key="20">
    <source>
        <dbReference type="Proteomes" id="UP000094043"/>
    </source>
</evidence>
<gene>
    <name evidence="19" type="ORF">L203_105052</name>
</gene>
<dbReference type="KEGG" id="cdep:91089261"/>
<evidence type="ECO:0000256" key="4">
    <source>
        <dbReference type="ARBA" id="ARBA00022723"/>
    </source>
</evidence>
<sequence length="364" mass="39612">MLSFIVVSLFALAPILVAAHGQVSWVQIGGGEQYSAWNLDDYYVAKYKKQDPVYGRTPDTKYTRKTDRLDLGFADIFSKSIATGGYDVCKEYDSVSPVGVVGAKAGDEVVIQWDEHWPAEGHPGPIGEWMAKCPGSSCSNVDATTLDFFSIAQHNYDAEKQEWPTETLTRSNGRQWKFKLPTDLPGGAYIIRHELIALHNSTGPTEGLKASPQHYPIGIEINFESSGSNLPSLTCKFPGCFSFDDYEWHHNIYDDKYNQKLGEWEFPGIAVYPGGYTTGVVNGKSAGQGSRGRPSSGVSSTVSASDPSGATTTSATASATSSAASTISTHVVLANGSKTCKRRKRSHTPSRHLHRLRAAYVETQ</sequence>
<keyword evidence="11" id="KW-0119">Carbohydrate metabolism</keyword>
<keyword evidence="10" id="KW-1015">Disulfide bond</keyword>
<keyword evidence="12" id="KW-0624">Polysaccharide degradation</keyword>
<evidence type="ECO:0000256" key="10">
    <source>
        <dbReference type="ARBA" id="ARBA00023157"/>
    </source>
</evidence>
<keyword evidence="4" id="KW-0479">Metal-binding</keyword>
<evidence type="ECO:0000256" key="16">
    <source>
        <dbReference type="SAM" id="MobiDB-lite"/>
    </source>
</evidence>
<name>A0AAJ8M3K8_9TREE</name>
<dbReference type="GO" id="GO:0046872">
    <property type="term" value="F:metal ion binding"/>
    <property type="evidence" value="ECO:0007669"/>
    <property type="project" value="UniProtKB-KW"/>
</dbReference>
<keyword evidence="6" id="KW-0136">Cellulose degradation</keyword>
<evidence type="ECO:0000256" key="5">
    <source>
        <dbReference type="ARBA" id="ARBA00022729"/>
    </source>
</evidence>
<dbReference type="AlphaFoldDB" id="A0AAJ8M3K8"/>
<evidence type="ECO:0000256" key="6">
    <source>
        <dbReference type="ARBA" id="ARBA00023001"/>
    </source>
</evidence>
<keyword evidence="8" id="KW-0186">Copper</keyword>